<dbReference type="EMBL" id="JBHSBH010000015">
    <property type="protein sequence ID" value="MFC3999388.1"/>
    <property type="molecule type" value="Genomic_DNA"/>
</dbReference>
<keyword evidence="2" id="KW-1133">Transmembrane helix</keyword>
<dbReference type="Proteomes" id="UP001595847">
    <property type="component" value="Unassembled WGS sequence"/>
</dbReference>
<keyword evidence="2" id="KW-0472">Membrane</keyword>
<feature type="region of interest" description="Disordered" evidence="1">
    <location>
        <begin position="168"/>
        <end position="198"/>
    </location>
</feature>
<comment type="caution">
    <text evidence="3">The sequence shown here is derived from an EMBL/GenBank/DDBJ whole genome shotgun (WGS) entry which is preliminary data.</text>
</comment>
<accession>A0ABV8FWA8</accession>
<feature type="transmembrane region" description="Helical" evidence="2">
    <location>
        <begin position="134"/>
        <end position="155"/>
    </location>
</feature>
<evidence type="ECO:0000313" key="4">
    <source>
        <dbReference type="Proteomes" id="UP001595847"/>
    </source>
</evidence>
<evidence type="ECO:0000256" key="2">
    <source>
        <dbReference type="SAM" id="Phobius"/>
    </source>
</evidence>
<proteinExistence type="predicted"/>
<evidence type="ECO:0000256" key="1">
    <source>
        <dbReference type="SAM" id="MobiDB-lite"/>
    </source>
</evidence>
<feature type="compositionally biased region" description="Pro residues" evidence="1">
    <location>
        <begin position="186"/>
        <end position="198"/>
    </location>
</feature>
<keyword evidence="4" id="KW-1185">Reference proteome</keyword>
<gene>
    <name evidence="3" type="ORF">ACFOVU_25985</name>
</gene>
<reference evidence="4" key="1">
    <citation type="journal article" date="2019" name="Int. J. Syst. Evol. Microbiol.">
        <title>The Global Catalogue of Microorganisms (GCM) 10K type strain sequencing project: providing services to taxonomists for standard genome sequencing and annotation.</title>
        <authorList>
            <consortium name="The Broad Institute Genomics Platform"/>
            <consortium name="The Broad Institute Genome Sequencing Center for Infectious Disease"/>
            <person name="Wu L."/>
            <person name="Ma J."/>
        </authorList>
    </citation>
    <scope>NUCLEOTIDE SEQUENCE [LARGE SCALE GENOMIC DNA]</scope>
    <source>
        <strain evidence="4">TBRC 1826</strain>
    </source>
</reference>
<evidence type="ECO:0000313" key="3">
    <source>
        <dbReference type="EMBL" id="MFC3999388.1"/>
    </source>
</evidence>
<dbReference type="RefSeq" id="WP_378537801.1">
    <property type="nucleotide sequence ID" value="NZ_JBHSBH010000015.1"/>
</dbReference>
<keyword evidence="2" id="KW-0812">Transmembrane</keyword>
<sequence>MWSTLAVFAFIAGAYLTSTETVAEFRGGETAAFTADQANNLDWQWRLYADAPLAEDDVEDGCTVSGPDGDVSLGFDGGSASTTIDGETMYPAAEIAITYAGDFGDHTVSCEGGLADAFVVGYGPEPGATAFDPVFVGVFGLAAVFGLLAGCLLVINTAIVRRRHRSEGPDVIPGAAEHPPQSGQGGPPPGGRTPPPTA</sequence>
<organism evidence="3 4">
    <name type="scientific">Nocardiopsis sediminis</name>
    <dbReference type="NCBI Taxonomy" id="1778267"/>
    <lineage>
        <taxon>Bacteria</taxon>
        <taxon>Bacillati</taxon>
        <taxon>Actinomycetota</taxon>
        <taxon>Actinomycetes</taxon>
        <taxon>Streptosporangiales</taxon>
        <taxon>Nocardiopsidaceae</taxon>
        <taxon>Nocardiopsis</taxon>
    </lineage>
</organism>
<name>A0ABV8FWA8_9ACTN</name>
<protein>
    <submittedName>
        <fullName evidence="3">Uncharacterized protein</fullName>
    </submittedName>
</protein>